<dbReference type="CDD" id="cd22160">
    <property type="entry name" value="F-box_AtFBL13-like"/>
    <property type="match status" value="1"/>
</dbReference>
<organism evidence="2 3">
    <name type="scientific">Castilleja foliolosa</name>
    <dbReference type="NCBI Taxonomy" id="1961234"/>
    <lineage>
        <taxon>Eukaryota</taxon>
        <taxon>Viridiplantae</taxon>
        <taxon>Streptophyta</taxon>
        <taxon>Embryophyta</taxon>
        <taxon>Tracheophyta</taxon>
        <taxon>Spermatophyta</taxon>
        <taxon>Magnoliopsida</taxon>
        <taxon>eudicotyledons</taxon>
        <taxon>Gunneridae</taxon>
        <taxon>Pentapetalae</taxon>
        <taxon>asterids</taxon>
        <taxon>lamiids</taxon>
        <taxon>Lamiales</taxon>
        <taxon>Orobanchaceae</taxon>
        <taxon>Pedicularideae</taxon>
        <taxon>Castillejinae</taxon>
        <taxon>Castilleja</taxon>
    </lineage>
</organism>
<dbReference type="SMART" id="SM00256">
    <property type="entry name" value="FBOX"/>
    <property type="match status" value="1"/>
</dbReference>
<gene>
    <name evidence="2" type="ORF">CASFOL_016703</name>
</gene>
<comment type="caution">
    <text evidence="2">The sequence shown here is derived from an EMBL/GenBank/DDBJ whole genome shotgun (WGS) entry which is preliminary data.</text>
</comment>
<reference evidence="3" key="1">
    <citation type="journal article" date="2024" name="IScience">
        <title>Strigolactones Initiate the Formation of Haustorium-like Structures in Castilleja.</title>
        <authorList>
            <person name="Buerger M."/>
            <person name="Peterson D."/>
            <person name="Chory J."/>
        </authorList>
    </citation>
    <scope>NUCLEOTIDE SEQUENCE [LARGE SCALE GENOMIC DNA]</scope>
</reference>
<dbReference type="InterPro" id="IPR036047">
    <property type="entry name" value="F-box-like_dom_sf"/>
</dbReference>
<dbReference type="InterPro" id="IPR001810">
    <property type="entry name" value="F-box_dom"/>
</dbReference>
<feature type="domain" description="F-box" evidence="1">
    <location>
        <begin position="28"/>
        <end position="76"/>
    </location>
</feature>
<evidence type="ECO:0000313" key="2">
    <source>
        <dbReference type="EMBL" id="KAL3638796.1"/>
    </source>
</evidence>
<dbReference type="PANTHER" id="PTHR31900">
    <property type="entry name" value="F-BOX/RNI SUPERFAMILY PROTEIN-RELATED"/>
    <property type="match status" value="1"/>
</dbReference>
<dbReference type="Gene3D" id="1.20.1280.50">
    <property type="match status" value="1"/>
</dbReference>
<keyword evidence="3" id="KW-1185">Reference proteome</keyword>
<dbReference type="InterPro" id="IPR050232">
    <property type="entry name" value="FBL13/AtMIF1-like"/>
</dbReference>
<dbReference type="AlphaFoldDB" id="A0ABD3D900"/>
<dbReference type="EMBL" id="JAVIJP010000018">
    <property type="protein sequence ID" value="KAL3638796.1"/>
    <property type="molecule type" value="Genomic_DNA"/>
</dbReference>
<dbReference type="InterPro" id="IPR053781">
    <property type="entry name" value="F-box_AtFBL13-like"/>
</dbReference>
<name>A0ABD3D900_9LAMI</name>
<protein>
    <recommendedName>
        <fullName evidence="1">F-box domain-containing protein</fullName>
    </recommendedName>
</protein>
<dbReference type="Pfam" id="PF00646">
    <property type="entry name" value="F-box"/>
    <property type="match status" value="1"/>
</dbReference>
<dbReference type="InterPro" id="IPR032675">
    <property type="entry name" value="LRR_dom_sf"/>
</dbReference>
<dbReference type="SUPFAM" id="SSF52047">
    <property type="entry name" value="RNI-like"/>
    <property type="match status" value="1"/>
</dbReference>
<proteinExistence type="predicted"/>
<dbReference type="SUPFAM" id="SSF81383">
    <property type="entry name" value="F-box domain"/>
    <property type="match status" value="1"/>
</dbReference>
<evidence type="ECO:0000313" key="3">
    <source>
        <dbReference type="Proteomes" id="UP001632038"/>
    </source>
</evidence>
<dbReference type="Proteomes" id="UP001632038">
    <property type="component" value="Unassembled WGS sequence"/>
</dbReference>
<dbReference type="PROSITE" id="PS50181">
    <property type="entry name" value="FBOX"/>
    <property type="match status" value="1"/>
</dbReference>
<dbReference type="PANTHER" id="PTHR31900:SF30">
    <property type="entry name" value="SUPERFAMILY PROTEIN, PUTATIVE-RELATED"/>
    <property type="match status" value="1"/>
</dbReference>
<sequence>MKNWRCIWPHRSTTKYQKALHKITTSDKDIISKLPDDILHKILSSVDIKQAVQTSILSKRWRSLCYSMPDLTFDFESPHFRNRKGMRFVTLYLSSRDDTSSIDKFTLKSKHMSTDPTFLGNCISYAISHGARHLDIDANCHPTPLRYLPDNLFVSETLRVLNIKQYTNSIVVPKQPFTIPNLKTLHLDSFEFRDDNNDPYRFPTEPFSGFPILEELTIRNCEVSGLIIRSTRLRVLEISFGQPLFSRQVKIERISAPVLSSFRYEGYVSLVCPEMDIPCLESVYFDVYAVLASPYTNDVKKKMPNNLVRMLQQLGNAKFVTLTLHTIQVLAMDLHLLEKSPSPFTNMKCLKLKKRRRLFPRMEIVPEIVMQYLTQGSVYGDSLVVEFPKRIL</sequence>
<evidence type="ECO:0000259" key="1">
    <source>
        <dbReference type="PROSITE" id="PS50181"/>
    </source>
</evidence>
<dbReference type="Gene3D" id="3.80.10.10">
    <property type="entry name" value="Ribonuclease Inhibitor"/>
    <property type="match status" value="1"/>
</dbReference>
<accession>A0ABD3D900</accession>